<evidence type="ECO:0000256" key="1">
    <source>
        <dbReference type="SAM" id="Phobius"/>
    </source>
</evidence>
<dbReference type="Proteomes" id="UP000238093">
    <property type="component" value="Chromosome I"/>
</dbReference>
<feature type="transmembrane region" description="Helical" evidence="1">
    <location>
        <begin position="63"/>
        <end position="83"/>
    </location>
</feature>
<sequence>MALEAVVPNEVLEASRINFGRAITAFLYQPLIEGFSLVGRVYFDHKDRFRSGRLIRTSNIIEFIDIADFLVAITLTGSAYVLIAPQCDTLKLPVE</sequence>
<keyword evidence="1" id="KW-1133">Transmembrane helix</keyword>
<accession>A0A2K4WJU7</accession>
<proteinExistence type="predicted"/>
<organism evidence="2 3">
    <name type="scientific">Pseudomonas syringae group genomosp. 3</name>
    <dbReference type="NCBI Taxonomy" id="251701"/>
    <lineage>
        <taxon>Bacteria</taxon>
        <taxon>Pseudomonadati</taxon>
        <taxon>Pseudomonadota</taxon>
        <taxon>Gammaproteobacteria</taxon>
        <taxon>Pseudomonadales</taxon>
        <taxon>Pseudomonadaceae</taxon>
        <taxon>Pseudomonas</taxon>
    </lineage>
</organism>
<dbReference type="EMBL" id="LT963408">
    <property type="protein sequence ID" value="SOS36175.1"/>
    <property type="molecule type" value="Genomic_DNA"/>
</dbReference>
<dbReference type="AlphaFoldDB" id="A0A2K4WJU7"/>
<dbReference type="RefSeq" id="WP_104698705.1">
    <property type="nucleotide sequence ID" value="NZ_LT963408.1"/>
</dbReference>
<evidence type="ECO:0000313" key="3">
    <source>
        <dbReference type="Proteomes" id="UP000238093"/>
    </source>
</evidence>
<gene>
    <name evidence="2" type="ORF">CFBP6411_04818</name>
</gene>
<name>A0A2K4WJU7_9PSED</name>
<keyword evidence="1" id="KW-0812">Transmembrane</keyword>
<protein>
    <submittedName>
        <fullName evidence="2">Putative membrane protein</fullName>
    </submittedName>
</protein>
<reference evidence="2 3" key="1">
    <citation type="submission" date="2017-11" db="EMBL/GenBank/DDBJ databases">
        <authorList>
            <person name="Han C.G."/>
        </authorList>
    </citation>
    <scope>NUCLEOTIDE SEQUENCE [LARGE SCALE GENOMIC DNA]</scope>
    <source>
        <strain evidence="2">CFBP6411</strain>
    </source>
</reference>
<feature type="transmembrane region" description="Helical" evidence="1">
    <location>
        <begin position="22"/>
        <end position="43"/>
    </location>
</feature>
<keyword evidence="1" id="KW-0472">Membrane</keyword>
<evidence type="ECO:0000313" key="2">
    <source>
        <dbReference type="EMBL" id="SOS36175.1"/>
    </source>
</evidence>